<comment type="similarity">
    <text evidence="2 5">Belongs to the pseudouridine synthase TruB family. Type 1 subfamily.</text>
</comment>
<comment type="catalytic activity">
    <reaction evidence="1 5">
        <text>uridine(55) in tRNA = pseudouridine(55) in tRNA</text>
        <dbReference type="Rhea" id="RHEA:42532"/>
        <dbReference type="Rhea" id="RHEA-COMP:10101"/>
        <dbReference type="Rhea" id="RHEA-COMP:10102"/>
        <dbReference type="ChEBI" id="CHEBI:65314"/>
        <dbReference type="ChEBI" id="CHEBI:65315"/>
        <dbReference type="EC" id="5.4.99.25"/>
    </reaction>
</comment>
<dbReference type="GO" id="GO:0031119">
    <property type="term" value="P:tRNA pseudouridine synthesis"/>
    <property type="evidence" value="ECO:0007669"/>
    <property type="project" value="UniProtKB-UniRule"/>
</dbReference>
<dbReference type="PANTHER" id="PTHR13767">
    <property type="entry name" value="TRNA-PSEUDOURIDINE SYNTHASE"/>
    <property type="match status" value="1"/>
</dbReference>
<dbReference type="NCBIfam" id="TIGR00431">
    <property type="entry name" value="TruB"/>
    <property type="match status" value="1"/>
</dbReference>
<feature type="active site" description="Nucleophile" evidence="5">
    <location>
        <position position="37"/>
    </location>
</feature>
<dbReference type="Pfam" id="PF01509">
    <property type="entry name" value="TruB_N"/>
    <property type="match status" value="1"/>
</dbReference>
<comment type="function">
    <text evidence="5">Responsible for synthesis of pseudouridine from uracil-55 in the psi GC loop of transfer RNAs.</text>
</comment>
<dbReference type="AlphaFoldDB" id="A0A9Q8X280"/>
<keyword evidence="3 5" id="KW-0819">tRNA processing</keyword>
<dbReference type="InterPro" id="IPR036974">
    <property type="entry name" value="PUA_sf"/>
</dbReference>
<evidence type="ECO:0000256" key="5">
    <source>
        <dbReference type="HAMAP-Rule" id="MF_01080"/>
    </source>
</evidence>
<evidence type="ECO:0000313" key="8">
    <source>
        <dbReference type="Proteomes" id="UP001056381"/>
    </source>
</evidence>
<dbReference type="Gene3D" id="2.30.130.10">
    <property type="entry name" value="PUA domain"/>
    <property type="match status" value="1"/>
</dbReference>
<evidence type="ECO:0000256" key="1">
    <source>
        <dbReference type="ARBA" id="ARBA00000385"/>
    </source>
</evidence>
<name>A0A9Q8X280_9GAMM</name>
<organism evidence="7 8">
    <name type="scientific">SAR86 cluster bacterium</name>
    <dbReference type="NCBI Taxonomy" id="2030880"/>
    <lineage>
        <taxon>Bacteria</taxon>
        <taxon>Pseudomonadati</taxon>
        <taxon>Pseudomonadota</taxon>
        <taxon>Gammaproteobacteria</taxon>
        <taxon>SAR86 cluster</taxon>
    </lineage>
</organism>
<dbReference type="InterPro" id="IPR015947">
    <property type="entry name" value="PUA-like_sf"/>
</dbReference>
<reference evidence="7" key="1">
    <citation type="submission" date="2022-05" db="EMBL/GenBank/DDBJ databases">
        <title>Single-amplified genomics reveal most streamlined microbe among free-living bacteria.</title>
        <authorList>
            <person name="Roda-Garcia J."/>
            <person name="Haro-Moreno J.M."/>
            <person name="Rodriguez-Valera F."/>
            <person name="Almagro-Moreno S."/>
            <person name="Lopez-Perez M."/>
        </authorList>
    </citation>
    <scope>NUCLEOTIDE SEQUENCE</scope>
    <source>
        <strain evidence="7">TMED112-D2-2</strain>
    </source>
</reference>
<dbReference type="CDD" id="cd02573">
    <property type="entry name" value="PseudoU_synth_EcTruB"/>
    <property type="match status" value="1"/>
</dbReference>
<dbReference type="InterPro" id="IPR020103">
    <property type="entry name" value="PsdUridine_synth_cat_dom_sf"/>
</dbReference>
<keyword evidence="4 5" id="KW-0413">Isomerase</keyword>
<dbReference type="HAMAP" id="MF_01080">
    <property type="entry name" value="TruB_bact"/>
    <property type="match status" value="1"/>
</dbReference>
<dbReference type="EMBL" id="CP097966">
    <property type="protein sequence ID" value="URQ63425.1"/>
    <property type="molecule type" value="Genomic_DNA"/>
</dbReference>
<dbReference type="InterPro" id="IPR002501">
    <property type="entry name" value="PsdUridine_synth_N"/>
</dbReference>
<dbReference type="SUPFAM" id="SSF88697">
    <property type="entry name" value="PUA domain-like"/>
    <property type="match status" value="1"/>
</dbReference>
<evidence type="ECO:0000313" key="7">
    <source>
        <dbReference type="EMBL" id="URQ63425.1"/>
    </source>
</evidence>
<dbReference type="InterPro" id="IPR014780">
    <property type="entry name" value="tRNA_psdUridine_synth_TruB"/>
</dbReference>
<protein>
    <recommendedName>
        <fullName evidence="5">tRNA pseudouridine synthase B</fullName>
        <ecNumber evidence="5">5.4.99.25</ecNumber>
    </recommendedName>
    <alternativeName>
        <fullName evidence="5">tRNA pseudouridine(55) synthase</fullName>
        <shortName evidence="5">Psi55 synthase</shortName>
    </alternativeName>
    <alternativeName>
        <fullName evidence="5">tRNA pseudouridylate synthase</fullName>
    </alternativeName>
    <alternativeName>
        <fullName evidence="5">tRNA-uridine isomerase</fullName>
    </alternativeName>
</protein>
<proteinExistence type="inferred from homology"/>
<sequence>MSVLILNKPKGLTSFQAVLQVKKLLNLKKAGHSGTLDPLATGLLPIFFDESTSFIKFLSNENKEYIASFVFDISSNTQDITGSIQHHNDSKEINKNTFVETLELFKGKSTQTPPKFSAKKVNGVPMYKLARAGKEFAVEPQNIEIFNLELIDYDYPKFTFKTLVSKGTYIRTLGVDIAKKLGKFCCLTDLQRTSIGSIKLKESIDINTLKSLDNVSKMKYVKRIEEILRKFPKVSLSSSEVKKFQNGSFVRVEDQKMHNECFVFFKDELMGYGLIDENKNLHPKRVINRRN</sequence>
<dbReference type="PANTHER" id="PTHR13767:SF2">
    <property type="entry name" value="PSEUDOURIDYLATE SYNTHASE TRUB1"/>
    <property type="match status" value="1"/>
</dbReference>
<evidence type="ECO:0000256" key="3">
    <source>
        <dbReference type="ARBA" id="ARBA00022694"/>
    </source>
</evidence>
<keyword evidence="8" id="KW-1185">Reference proteome</keyword>
<dbReference type="GO" id="GO:0003723">
    <property type="term" value="F:RNA binding"/>
    <property type="evidence" value="ECO:0007669"/>
    <property type="project" value="InterPro"/>
</dbReference>
<dbReference type="SUPFAM" id="SSF55120">
    <property type="entry name" value="Pseudouridine synthase"/>
    <property type="match status" value="1"/>
</dbReference>
<dbReference type="GO" id="GO:0160148">
    <property type="term" value="F:tRNA pseudouridine(55) synthase activity"/>
    <property type="evidence" value="ECO:0007669"/>
    <property type="project" value="UniProtKB-EC"/>
</dbReference>
<gene>
    <name evidence="5 7" type="primary">truB</name>
    <name evidence="7" type="ORF">M9B40_01305</name>
</gene>
<evidence type="ECO:0000259" key="6">
    <source>
        <dbReference type="Pfam" id="PF01509"/>
    </source>
</evidence>
<dbReference type="Gene3D" id="3.30.2350.10">
    <property type="entry name" value="Pseudouridine synthase"/>
    <property type="match status" value="1"/>
</dbReference>
<accession>A0A9Q8X280</accession>
<evidence type="ECO:0000256" key="2">
    <source>
        <dbReference type="ARBA" id="ARBA00005642"/>
    </source>
</evidence>
<feature type="domain" description="Pseudouridine synthase II N-terminal" evidence="6">
    <location>
        <begin position="22"/>
        <end position="170"/>
    </location>
</feature>
<dbReference type="GO" id="GO:1990481">
    <property type="term" value="P:mRNA pseudouridine synthesis"/>
    <property type="evidence" value="ECO:0007669"/>
    <property type="project" value="TreeGrafter"/>
</dbReference>
<dbReference type="EC" id="5.4.99.25" evidence="5"/>
<evidence type="ECO:0000256" key="4">
    <source>
        <dbReference type="ARBA" id="ARBA00023235"/>
    </source>
</evidence>
<dbReference type="Proteomes" id="UP001056381">
    <property type="component" value="Chromosome"/>
</dbReference>